<organism evidence="2">
    <name type="scientific">marine sediment metagenome</name>
    <dbReference type="NCBI Taxonomy" id="412755"/>
    <lineage>
        <taxon>unclassified sequences</taxon>
        <taxon>metagenomes</taxon>
        <taxon>ecological metagenomes</taxon>
    </lineage>
</organism>
<feature type="transmembrane region" description="Helical" evidence="1">
    <location>
        <begin position="6"/>
        <end position="26"/>
    </location>
</feature>
<keyword evidence="1" id="KW-0812">Transmembrane</keyword>
<dbReference type="AlphaFoldDB" id="X1GFS9"/>
<reference evidence="2" key="1">
    <citation type="journal article" date="2014" name="Front. Microbiol.">
        <title>High frequency of phylogenetically diverse reductive dehalogenase-homologous genes in deep subseafloor sedimentary metagenomes.</title>
        <authorList>
            <person name="Kawai M."/>
            <person name="Futagami T."/>
            <person name="Toyoda A."/>
            <person name="Takaki Y."/>
            <person name="Nishi S."/>
            <person name="Hori S."/>
            <person name="Arai W."/>
            <person name="Tsubouchi T."/>
            <person name="Morono Y."/>
            <person name="Uchiyama I."/>
            <person name="Ito T."/>
            <person name="Fujiyama A."/>
            <person name="Inagaki F."/>
            <person name="Takami H."/>
        </authorList>
    </citation>
    <scope>NUCLEOTIDE SEQUENCE</scope>
    <source>
        <strain evidence="2">Expedition CK06-06</strain>
    </source>
</reference>
<keyword evidence="1" id="KW-1133">Transmembrane helix</keyword>
<keyword evidence="1" id="KW-0472">Membrane</keyword>
<proteinExistence type="predicted"/>
<sequence length="57" mass="6681">IENQFILLLTSTGILLGLYSFELLLIKEINKNDIKFFLSLLNIKSYKDSFLDEIRND</sequence>
<evidence type="ECO:0000256" key="1">
    <source>
        <dbReference type="SAM" id="Phobius"/>
    </source>
</evidence>
<comment type="caution">
    <text evidence="2">The sequence shown here is derived from an EMBL/GenBank/DDBJ whole genome shotgun (WGS) entry which is preliminary data.</text>
</comment>
<name>X1GFS9_9ZZZZ</name>
<gene>
    <name evidence="2" type="ORF">S03H2_23602</name>
</gene>
<protein>
    <submittedName>
        <fullName evidence="2">Uncharacterized protein</fullName>
    </submittedName>
</protein>
<dbReference type="EMBL" id="BARU01012929">
    <property type="protein sequence ID" value="GAH31883.1"/>
    <property type="molecule type" value="Genomic_DNA"/>
</dbReference>
<feature type="non-terminal residue" evidence="2">
    <location>
        <position position="1"/>
    </location>
</feature>
<evidence type="ECO:0000313" key="2">
    <source>
        <dbReference type="EMBL" id="GAH31883.1"/>
    </source>
</evidence>
<accession>X1GFS9</accession>